<feature type="zinc finger region" description="C3H1-type" evidence="6">
    <location>
        <begin position="88"/>
        <end position="114"/>
    </location>
</feature>
<comment type="similarity">
    <text evidence="5">Belongs to the muscleblind family.</text>
</comment>
<keyword evidence="7" id="KW-0175">Coiled coil</keyword>
<dbReference type="Pfam" id="PF00642">
    <property type="entry name" value="zf-CCCH"/>
    <property type="match status" value="1"/>
</dbReference>
<dbReference type="SUPFAM" id="SSF90229">
    <property type="entry name" value="CCCH zinc finger"/>
    <property type="match status" value="1"/>
</dbReference>
<keyword evidence="2" id="KW-0677">Repeat</keyword>
<keyword evidence="3 6" id="KW-0863">Zinc-finger</keyword>
<feature type="domain" description="C3H1-type" evidence="8">
    <location>
        <begin position="88"/>
        <end position="114"/>
    </location>
</feature>
<evidence type="ECO:0000313" key="10">
    <source>
        <dbReference type="Proteomes" id="UP001307889"/>
    </source>
</evidence>
<dbReference type="PANTHER" id="PTHR12675:SF6">
    <property type="entry name" value="ZINC FINGER CCCH DOMAIN-CONTAINING PROTEIN 10"/>
    <property type="match status" value="1"/>
</dbReference>
<dbReference type="InterPro" id="IPR000571">
    <property type="entry name" value="Znf_CCCH"/>
</dbReference>
<dbReference type="Gene3D" id="3.30.1370.210">
    <property type="match status" value="2"/>
</dbReference>
<feature type="domain" description="C3H1-type" evidence="8">
    <location>
        <begin position="36"/>
        <end position="57"/>
    </location>
</feature>
<feature type="domain" description="C3H1-type" evidence="8">
    <location>
        <begin position="6"/>
        <end position="33"/>
    </location>
</feature>
<sequence>MPEEDLEKRAICRDFMRNQCARGDSCKYYHPEKLVFCLDYQHGRCTRSSCAFLHCTKDDVDFYEQTGQLPSSACAPAPNRSSTVVTITKEAPICKDFLHGECERAICKYRHPASSSPSSAVEPLMKRRRIDLDAIFGPGGTGGQVHWTLEDENAYLRKAVADLRKRVDSLQATNEFLLEQNAQMRLSDKAQGLTAVTVPAAVTITNGQIQPQVSGAIRTVTASVATVPVSIAAVAAGTPVSIATVSMSPVMPAPSVTMATPHQGTTENAPALLSTTAGQLVSYPIVARPVITNLTH</sequence>
<evidence type="ECO:0000313" key="9">
    <source>
        <dbReference type="EMBL" id="BET00030.1"/>
    </source>
</evidence>
<evidence type="ECO:0000256" key="1">
    <source>
        <dbReference type="ARBA" id="ARBA00022723"/>
    </source>
</evidence>
<name>A0ABN7B6L2_9HEMI</name>
<feature type="zinc finger region" description="C3H1-type" evidence="6">
    <location>
        <begin position="36"/>
        <end position="57"/>
    </location>
</feature>
<keyword evidence="10" id="KW-1185">Reference proteome</keyword>
<proteinExistence type="inferred from homology"/>
<gene>
    <name evidence="9" type="ORF">NTJ_12846</name>
</gene>
<evidence type="ECO:0000256" key="2">
    <source>
        <dbReference type="ARBA" id="ARBA00022737"/>
    </source>
</evidence>
<evidence type="ECO:0000259" key="8">
    <source>
        <dbReference type="PROSITE" id="PS50103"/>
    </source>
</evidence>
<keyword evidence="1 6" id="KW-0479">Metal-binding</keyword>
<evidence type="ECO:0000256" key="7">
    <source>
        <dbReference type="SAM" id="Coils"/>
    </source>
</evidence>
<evidence type="ECO:0000256" key="5">
    <source>
        <dbReference type="ARBA" id="ARBA00038226"/>
    </source>
</evidence>
<keyword evidence="4 6" id="KW-0862">Zinc</keyword>
<accession>A0ABN7B6L2</accession>
<dbReference type="SMART" id="SM00356">
    <property type="entry name" value="ZnF_C3H1"/>
    <property type="match status" value="3"/>
</dbReference>
<evidence type="ECO:0000256" key="4">
    <source>
        <dbReference type="ARBA" id="ARBA00022833"/>
    </source>
</evidence>
<dbReference type="InterPro" id="IPR036855">
    <property type="entry name" value="Znf_CCCH_sf"/>
</dbReference>
<feature type="coiled-coil region" evidence="7">
    <location>
        <begin position="153"/>
        <end position="180"/>
    </location>
</feature>
<dbReference type="PROSITE" id="PS50103">
    <property type="entry name" value="ZF_C3H1"/>
    <property type="match status" value="3"/>
</dbReference>
<dbReference type="EMBL" id="AP028919">
    <property type="protein sequence ID" value="BET00030.1"/>
    <property type="molecule type" value="Genomic_DNA"/>
</dbReference>
<evidence type="ECO:0000256" key="6">
    <source>
        <dbReference type="PROSITE-ProRule" id="PRU00723"/>
    </source>
</evidence>
<organism evidence="9 10">
    <name type="scientific">Nesidiocoris tenuis</name>
    <dbReference type="NCBI Taxonomy" id="355587"/>
    <lineage>
        <taxon>Eukaryota</taxon>
        <taxon>Metazoa</taxon>
        <taxon>Ecdysozoa</taxon>
        <taxon>Arthropoda</taxon>
        <taxon>Hexapoda</taxon>
        <taxon>Insecta</taxon>
        <taxon>Pterygota</taxon>
        <taxon>Neoptera</taxon>
        <taxon>Paraneoptera</taxon>
        <taxon>Hemiptera</taxon>
        <taxon>Heteroptera</taxon>
        <taxon>Panheteroptera</taxon>
        <taxon>Cimicomorpha</taxon>
        <taxon>Miridae</taxon>
        <taxon>Dicyphina</taxon>
        <taxon>Nesidiocoris</taxon>
    </lineage>
</organism>
<protein>
    <submittedName>
        <fullName evidence="9">ZnF_C3H1</fullName>
    </submittedName>
</protein>
<evidence type="ECO:0000256" key="3">
    <source>
        <dbReference type="ARBA" id="ARBA00022771"/>
    </source>
</evidence>
<dbReference type="Pfam" id="PF14608">
    <property type="entry name" value="zf-CCCH_2"/>
    <property type="match status" value="1"/>
</dbReference>
<dbReference type="PANTHER" id="PTHR12675">
    <property type="entry name" value="MUSCLEBLIND-LIKE PROTEIN"/>
    <property type="match status" value="1"/>
</dbReference>
<dbReference type="Proteomes" id="UP001307889">
    <property type="component" value="Chromosome 11"/>
</dbReference>
<feature type="zinc finger region" description="C3H1-type" evidence="6">
    <location>
        <begin position="6"/>
        <end position="33"/>
    </location>
</feature>
<reference evidence="9 10" key="1">
    <citation type="submission" date="2023-09" db="EMBL/GenBank/DDBJ databases">
        <title>Nesidiocoris tenuis whole genome shotgun sequence.</title>
        <authorList>
            <person name="Shibata T."/>
            <person name="Shimoda M."/>
            <person name="Kobayashi T."/>
            <person name="Uehara T."/>
        </authorList>
    </citation>
    <scope>NUCLEOTIDE SEQUENCE [LARGE SCALE GENOMIC DNA]</scope>
    <source>
        <strain evidence="9 10">Japan</strain>
    </source>
</reference>
<dbReference type="Pfam" id="PF22628">
    <property type="entry name" value="zf-CCCH_10"/>
    <property type="match status" value="1"/>
</dbReference>
<dbReference type="InterPro" id="IPR054429">
    <property type="entry name" value="Znf-CCCH_Muscleblind-like"/>
</dbReference>